<dbReference type="AlphaFoldDB" id="A0AB39UF76"/>
<protein>
    <recommendedName>
        <fullName evidence="2">Toxin</fullName>
    </recommendedName>
</protein>
<organism evidence="1">
    <name type="scientific">Bifidobacterium fermentum</name>
    <dbReference type="NCBI Taxonomy" id="3059035"/>
    <lineage>
        <taxon>Bacteria</taxon>
        <taxon>Bacillati</taxon>
        <taxon>Actinomycetota</taxon>
        <taxon>Actinomycetes</taxon>
        <taxon>Bifidobacteriales</taxon>
        <taxon>Bifidobacteriaceae</taxon>
        <taxon>Bifidobacterium</taxon>
    </lineage>
</organism>
<evidence type="ECO:0000313" key="1">
    <source>
        <dbReference type="EMBL" id="XDS47684.1"/>
    </source>
</evidence>
<keyword evidence="1" id="KW-0614">Plasmid</keyword>
<proteinExistence type="predicted"/>
<name>A0AB39UF76_9BIFI</name>
<geneLocation type="plasmid" evidence="1">
    <name>unnamed1</name>
</geneLocation>
<sequence length="90" mass="10250">MAIVFLESAGKHGFTEDDVIHAMTDKRLVRSQFDHSRAAMKADPTLWIGPACDGRLIEVMTYVDPPRDVVVFHCMALRDKFRILMEGERS</sequence>
<dbReference type="EMBL" id="CP129676">
    <property type="protein sequence ID" value="XDS47684.1"/>
    <property type="molecule type" value="Genomic_DNA"/>
</dbReference>
<accession>A0AB39UF76</accession>
<reference evidence="1" key="1">
    <citation type="submission" date="2023-07" db="EMBL/GenBank/DDBJ databases">
        <title>Bifidobacterium aquikefiriaerophilum sp. nov. and Bifidobacterium eccum sp. nov., isolated from water kefir.</title>
        <authorList>
            <person name="Breselge S."/>
            <person name="Bellassi P."/>
            <person name="Barcenilla C."/>
            <person name="Alvarez-Ordonez A."/>
            <person name="Morelli L."/>
            <person name="Cotter P.D."/>
        </authorList>
    </citation>
    <scope>NUCLEOTIDE SEQUENCE</scope>
    <source>
        <strain evidence="1">WK048_4_13</strain>
        <plasmid evidence="1">unnamed1</plasmid>
    </source>
</reference>
<gene>
    <name evidence="1" type="ORF">QN217_11000</name>
</gene>
<dbReference type="RefSeq" id="WP_369343214.1">
    <property type="nucleotide sequence ID" value="NZ_CP129676.1"/>
</dbReference>
<evidence type="ECO:0008006" key="2">
    <source>
        <dbReference type="Google" id="ProtNLM"/>
    </source>
</evidence>